<dbReference type="GO" id="GO:0015098">
    <property type="term" value="F:molybdate ion transmembrane transporter activity"/>
    <property type="evidence" value="ECO:0007669"/>
    <property type="project" value="InterPro"/>
</dbReference>
<feature type="transmembrane region" description="Helical" evidence="1">
    <location>
        <begin position="348"/>
        <end position="366"/>
    </location>
</feature>
<name>A0A6A6LSV9_HEVBR</name>
<feature type="transmembrane region" description="Helical" evidence="1">
    <location>
        <begin position="71"/>
        <end position="91"/>
    </location>
</feature>
<keyword evidence="3" id="KW-1185">Reference proteome</keyword>
<comment type="caution">
    <text evidence="2">The sequence shown here is derived from an EMBL/GenBank/DDBJ whole genome shotgun (WGS) entry which is preliminary data.</text>
</comment>
<accession>A0A6A6LSV9</accession>
<dbReference type="Pfam" id="PF16983">
    <property type="entry name" value="MFS_MOT1"/>
    <property type="match status" value="2"/>
</dbReference>
<feature type="transmembrane region" description="Helical" evidence="1">
    <location>
        <begin position="278"/>
        <end position="299"/>
    </location>
</feature>
<dbReference type="Proteomes" id="UP000467840">
    <property type="component" value="Chromosome 16"/>
</dbReference>
<dbReference type="PANTHER" id="PTHR31970">
    <property type="match status" value="1"/>
</dbReference>
<evidence type="ECO:0000256" key="1">
    <source>
        <dbReference type="SAM" id="Phobius"/>
    </source>
</evidence>
<feature type="transmembrane region" description="Helical" evidence="1">
    <location>
        <begin position="378"/>
        <end position="397"/>
    </location>
</feature>
<dbReference type="AlphaFoldDB" id="A0A6A6LSV9"/>
<keyword evidence="1" id="KW-1133">Transmembrane helix</keyword>
<proteinExistence type="predicted"/>
<feature type="transmembrane region" description="Helical" evidence="1">
    <location>
        <begin position="320"/>
        <end position="342"/>
    </location>
</feature>
<gene>
    <name evidence="2" type="ORF">GH714_032903</name>
</gene>
<organism evidence="2 3">
    <name type="scientific">Hevea brasiliensis</name>
    <name type="common">Para rubber tree</name>
    <name type="synonym">Siphonia brasiliensis</name>
    <dbReference type="NCBI Taxonomy" id="3981"/>
    <lineage>
        <taxon>Eukaryota</taxon>
        <taxon>Viridiplantae</taxon>
        <taxon>Streptophyta</taxon>
        <taxon>Embryophyta</taxon>
        <taxon>Tracheophyta</taxon>
        <taxon>Spermatophyta</taxon>
        <taxon>Magnoliopsida</taxon>
        <taxon>eudicotyledons</taxon>
        <taxon>Gunneridae</taxon>
        <taxon>Pentapetalae</taxon>
        <taxon>rosids</taxon>
        <taxon>fabids</taxon>
        <taxon>Malpighiales</taxon>
        <taxon>Euphorbiaceae</taxon>
        <taxon>Crotonoideae</taxon>
        <taxon>Micrandreae</taxon>
        <taxon>Hevea</taxon>
    </lineage>
</organism>
<evidence type="ECO:0000313" key="3">
    <source>
        <dbReference type="Proteomes" id="UP000467840"/>
    </source>
</evidence>
<sequence length="407" mass="42856">MEPHSQQLPVVGTLQNLPETPTSKFPTNIVHKVRENLVFQSKWAEINGAMGDLGTYIPIVMALTLASDLNLGTTLIFTGMYNIVTGAIYGVPMPVQPMKSIAAVAISNKEEFGIPEVMAAGICTGGILLILGCTGLMQLVYRLIPLSVVRGIQLSQGLSFAMTAVKYIRKDQNFYKSKSGGDRPWLGLDGLVLAVFCACFITAVNGAGEDRGEERLIIAICVKKKGIGPSSIQAVKISKHAWKEGFIKGTIPQLPLSILNSVIAVCKLSADLFPGKDFSATSLSVTVGLMNLVGCWFGAMPCCHGAGGLAGQYKFGGRSGGCVTLLGAAKMVLGLLIGSSLVMVLDQFPVGVLGVLLLFAGIELAMASRDMNTKDESFVMLICTAVSLVGSSAALGFCVWDCCACSS</sequence>
<keyword evidence="1" id="KW-0812">Transmembrane</keyword>
<evidence type="ECO:0000313" key="2">
    <source>
        <dbReference type="EMBL" id="KAF2304521.1"/>
    </source>
</evidence>
<feature type="transmembrane region" description="Helical" evidence="1">
    <location>
        <begin position="185"/>
        <end position="204"/>
    </location>
</feature>
<dbReference type="EMBL" id="JAAGAX010000009">
    <property type="protein sequence ID" value="KAF2304521.1"/>
    <property type="molecule type" value="Genomic_DNA"/>
</dbReference>
<dbReference type="InterPro" id="IPR031563">
    <property type="entry name" value="MOT1/MOT2"/>
</dbReference>
<reference evidence="2 3" key="1">
    <citation type="journal article" date="2020" name="Mol. Plant">
        <title>The Chromosome-Based Rubber Tree Genome Provides New Insights into Spurge Genome Evolution and Rubber Biosynthesis.</title>
        <authorList>
            <person name="Liu J."/>
            <person name="Shi C."/>
            <person name="Shi C.C."/>
            <person name="Li W."/>
            <person name="Zhang Q.J."/>
            <person name="Zhang Y."/>
            <person name="Li K."/>
            <person name="Lu H.F."/>
            <person name="Shi C."/>
            <person name="Zhu S.T."/>
            <person name="Xiao Z.Y."/>
            <person name="Nan H."/>
            <person name="Yue Y."/>
            <person name="Zhu X.G."/>
            <person name="Wu Y."/>
            <person name="Hong X.N."/>
            <person name="Fan G.Y."/>
            <person name="Tong Y."/>
            <person name="Zhang D."/>
            <person name="Mao C.L."/>
            <person name="Liu Y.L."/>
            <person name="Hao S.J."/>
            <person name="Liu W.Q."/>
            <person name="Lv M.Q."/>
            <person name="Zhang H.B."/>
            <person name="Liu Y."/>
            <person name="Hu-Tang G.R."/>
            <person name="Wang J.P."/>
            <person name="Wang J.H."/>
            <person name="Sun Y.H."/>
            <person name="Ni S.B."/>
            <person name="Chen W.B."/>
            <person name="Zhang X.C."/>
            <person name="Jiao Y.N."/>
            <person name="Eichler E.E."/>
            <person name="Li G.H."/>
            <person name="Liu X."/>
            <person name="Gao L.Z."/>
        </authorList>
    </citation>
    <scope>NUCLEOTIDE SEQUENCE [LARGE SCALE GENOMIC DNA]</scope>
    <source>
        <strain evidence="3">cv. GT1</strain>
        <tissue evidence="2">Leaf</tissue>
    </source>
</reference>
<feature type="transmembrane region" description="Helical" evidence="1">
    <location>
        <begin position="143"/>
        <end position="165"/>
    </location>
</feature>
<dbReference type="PANTHER" id="PTHR31970:SF0">
    <property type="entry name" value="MOLYBDATE TRANSPORTER 1"/>
    <property type="match status" value="1"/>
</dbReference>
<protein>
    <recommendedName>
        <fullName evidence="4">SLC26A/SulP transporter domain-containing protein</fullName>
    </recommendedName>
</protein>
<evidence type="ECO:0008006" key="4">
    <source>
        <dbReference type="Google" id="ProtNLM"/>
    </source>
</evidence>
<keyword evidence="1" id="KW-0472">Membrane</keyword>
<feature type="transmembrane region" description="Helical" evidence="1">
    <location>
        <begin position="112"/>
        <end position="137"/>
    </location>
</feature>